<dbReference type="PANTHER" id="PTHR10543:SF89">
    <property type="entry name" value="CAROTENOID 9,10(9',10')-CLEAVAGE DIOXYGENASE 1"/>
    <property type="match status" value="1"/>
</dbReference>
<evidence type="ECO:0000256" key="6">
    <source>
        <dbReference type="RuleBase" id="RU364048"/>
    </source>
</evidence>
<dbReference type="Pfam" id="PF03055">
    <property type="entry name" value="RPE65"/>
    <property type="match status" value="1"/>
</dbReference>
<evidence type="ECO:0000256" key="4">
    <source>
        <dbReference type="ARBA" id="ARBA00023004"/>
    </source>
</evidence>
<organism evidence="7 8">
    <name type="scientific">Longispora fulva</name>
    <dbReference type="NCBI Taxonomy" id="619741"/>
    <lineage>
        <taxon>Bacteria</taxon>
        <taxon>Bacillati</taxon>
        <taxon>Actinomycetota</taxon>
        <taxon>Actinomycetes</taxon>
        <taxon>Micromonosporales</taxon>
        <taxon>Micromonosporaceae</taxon>
        <taxon>Longispora</taxon>
    </lineage>
</organism>
<evidence type="ECO:0000256" key="1">
    <source>
        <dbReference type="ARBA" id="ARBA00006787"/>
    </source>
</evidence>
<reference evidence="7" key="1">
    <citation type="submission" date="2020-11" db="EMBL/GenBank/DDBJ databases">
        <title>Sequencing the genomes of 1000 actinobacteria strains.</title>
        <authorList>
            <person name="Klenk H.-P."/>
        </authorList>
    </citation>
    <scope>NUCLEOTIDE SEQUENCE</scope>
    <source>
        <strain evidence="7">DSM 45356</strain>
    </source>
</reference>
<dbReference type="GO" id="GO:0016121">
    <property type="term" value="P:carotene catabolic process"/>
    <property type="evidence" value="ECO:0007669"/>
    <property type="project" value="TreeGrafter"/>
</dbReference>
<feature type="binding site" evidence="5">
    <location>
        <position position="158"/>
    </location>
    <ligand>
        <name>Fe cation</name>
        <dbReference type="ChEBI" id="CHEBI:24875"/>
        <note>catalytic</note>
    </ligand>
</feature>
<keyword evidence="3 6" id="KW-0560">Oxidoreductase</keyword>
<keyword evidence="2 5" id="KW-0479">Metal-binding</keyword>
<evidence type="ECO:0000256" key="5">
    <source>
        <dbReference type="PIRSR" id="PIRSR604294-1"/>
    </source>
</evidence>
<dbReference type="AlphaFoldDB" id="A0A8J7GQD7"/>
<keyword evidence="6 7" id="KW-0223">Dioxygenase</keyword>
<dbReference type="InterPro" id="IPR004294">
    <property type="entry name" value="Carotenoid_Oase"/>
</dbReference>
<comment type="similarity">
    <text evidence="1 6">Belongs to the carotenoid oxygenase family.</text>
</comment>
<evidence type="ECO:0000313" key="7">
    <source>
        <dbReference type="EMBL" id="MBG6135001.1"/>
    </source>
</evidence>
<accession>A0A8J7GQD7</accession>
<evidence type="ECO:0000313" key="8">
    <source>
        <dbReference type="Proteomes" id="UP000622552"/>
    </source>
</evidence>
<dbReference type="RefSeq" id="WP_233472635.1">
    <property type="nucleotide sequence ID" value="NZ_BONS01000004.1"/>
</dbReference>
<proteinExistence type="inferred from homology"/>
<comment type="caution">
    <text evidence="7">The sequence shown here is derived from an EMBL/GenBank/DDBJ whole genome shotgun (WGS) entry which is preliminary data.</text>
</comment>
<sequence length="450" mass="49137">MSVLTSHATRGGLLRPTAPIGPELTELALPVTGHLPRQLTGALLGIGPHASRQTPGVRQHALVGDAMVHGIRLRDGRAEWYRNRWIRTDRIARGLGELPIPGPRHGLSDNPSGNVIRHAGRTLALGEAGVLPIELDDQLRSVARFDFDGTLPHGFAAHPECDPVTGELFTVAYYHDLPYLEYLVVGVDGRVRRSERVAVRGTPMMHSVSLTDRHVVLYDLPVRFDAALARAGSRCPYAWQEGGDSRLGVLAREGSGADVRWFDVDPCFVFHPVNAYETGGEIVLDVIRHERVFDRDLLAPGETAPTLWRWALHLATGAVTERQLDDIPQEFPRVDERRKTMAHRYVYTVASQVGSGATGGSALLKHDVVTGDVAVHDFGPRRTAGEAVFVPRGAIGAEDDGWLMTYVHDADVDRTSLVVLNADDFTGAAQAVVDLPVRMPSGLHVNWIAD</sequence>
<gene>
    <name evidence="7" type="ORF">IW245_001195</name>
</gene>
<keyword evidence="8" id="KW-1185">Reference proteome</keyword>
<dbReference type="GO" id="GO:0046872">
    <property type="term" value="F:metal ion binding"/>
    <property type="evidence" value="ECO:0007669"/>
    <property type="project" value="UniProtKB-KW"/>
</dbReference>
<feature type="binding site" evidence="5">
    <location>
        <position position="206"/>
    </location>
    <ligand>
        <name>Fe cation</name>
        <dbReference type="ChEBI" id="CHEBI:24875"/>
        <note>catalytic</note>
    </ligand>
</feature>
<name>A0A8J7GQD7_9ACTN</name>
<comment type="cofactor">
    <cofactor evidence="5 6">
        <name>Fe(2+)</name>
        <dbReference type="ChEBI" id="CHEBI:29033"/>
    </cofactor>
    <text evidence="5 6">Binds 1 Fe(2+) ion per subunit.</text>
</comment>
<evidence type="ECO:0000256" key="2">
    <source>
        <dbReference type="ARBA" id="ARBA00022723"/>
    </source>
</evidence>
<dbReference type="Proteomes" id="UP000622552">
    <property type="component" value="Unassembled WGS sequence"/>
</dbReference>
<evidence type="ECO:0000256" key="3">
    <source>
        <dbReference type="ARBA" id="ARBA00023002"/>
    </source>
</evidence>
<feature type="binding site" evidence="5">
    <location>
        <position position="271"/>
    </location>
    <ligand>
        <name>Fe cation</name>
        <dbReference type="ChEBI" id="CHEBI:24875"/>
        <note>catalytic</note>
    </ligand>
</feature>
<protein>
    <recommendedName>
        <fullName evidence="6">Dioxygenase</fullName>
        <ecNumber evidence="6">1.13.11.-</ecNumber>
    </recommendedName>
</protein>
<dbReference type="EMBL" id="JADOUF010000001">
    <property type="protein sequence ID" value="MBG6135001.1"/>
    <property type="molecule type" value="Genomic_DNA"/>
</dbReference>
<dbReference type="GO" id="GO:0010436">
    <property type="term" value="F:carotenoid dioxygenase activity"/>
    <property type="evidence" value="ECO:0007669"/>
    <property type="project" value="TreeGrafter"/>
</dbReference>
<feature type="binding site" evidence="5">
    <location>
        <position position="444"/>
    </location>
    <ligand>
        <name>Fe cation</name>
        <dbReference type="ChEBI" id="CHEBI:24875"/>
        <note>catalytic</note>
    </ligand>
</feature>
<dbReference type="PANTHER" id="PTHR10543">
    <property type="entry name" value="BETA-CAROTENE DIOXYGENASE"/>
    <property type="match status" value="1"/>
</dbReference>
<keyword evidence="4 5" id="KW-0408">Iron</keyword>
<dbReference type="EC" id="1.13.11.-" evidence="6"/>